<evidence type="ECO:0000256" key="1">
    <source>
        <dbReference type="ARBA" id="ARBA00004123"/>
    </source>
</evidence>
<gene>
    <name evidence="7" type="primary">GIN1_9</name>
    <name evidence="7" type="ORF">AAF712_003341</name>
</gene>
<comment type="caution">
    <text evidence="7">The sequence shown here is derived from an EMBL/GenBank/DDBJ whole genome shotgun (WGS) entry which is preliminary data.</text>
</comment>
<dbReference type="PANTHER" id="PTHR46910:SF3">
    <property type="entry name" value="HALOTOLERANCE PROTEIN 9-RELATED"/>
    <property type="match status" value="1"/>
</dbReference>
<accession>A0ABR3A7V6</accession>
<proteinExistence type="predicted"/>
<evidence type="ECO:0000313" key="7">
    <source>
        <dbReference type="EMBL" id="KAL0069683.1"/>
    </source>
</evidence>
<keyword evidence="2" id="KW-0479">Metal-binding</keyword>
<evidence type="ECO:0000259" key="6">
    <source>
        <dbReference type="SMART" id="SM00906"/>
    </source>
</evidence>
<evidence type="ECO:0000256" key="5">
    <source>
        <dbReference type="SAM" id="MobiDB-lite"/>
    </source>
</evidence>
<comment type="subcellular location">
    <subcellularLocation>
        <location evidence="1">Nucleus</location>
    </subcellularLocation>
</comment>
<organism evidence="7 8">
    <name type="scientific">Marasmius tenuissimus</name>
    <dbReference type="NCBI Taxonomy" id="585030"/>
    <lineage>
        <taxon>Eukaryota</taxon>
        <taxon>Fungi</taxon>
        <taxon>Dikarya</taxon>
        <taxon>Basidiomycota</taxon>
        <taxon>Agaricomycotina</taxon>
        <taxon>Agaricomycetes</taxon>
        <taxon>Agaricomycetidae</taxon>
        <taxon>Agaricales</taxon>
        <taxon>Marasmiineae</taxon>
        <taxon>Marasmiaceae</taxon>
        <taxon>Marasmius</taxon>
    </lineage>
</organism>
<dbReference type="EMBL" id="JBBXMP010000011">
    <property type="protein sequence ID" value="KAL0069683.1"/>
    <property type="molecule type" value="Genomic_DNA"/>
</dbReference>
<keyword evidence="3" id="KW-0238">DNA-binding</keyword>
<keyword evidence="4" id="KW-0539">Nucleus</keyword>
<reference evidence="7 8" key="1">
    <citation type="submission" date="2024-05" db="EMBL/GenBank/DDBJ databases">
        <title>A draft genome resource for the thread blight pathogen Marasmius tenuissimus strain MS-2.</title>
        <authorList>
            <person name="Yulfo-Soto G.E."/>
            <person name="Baruah I.K."/>
            <person name="Amoako-Attah I."/>
            <person name="Bukari Y."/>
            <person name="Meinhardt L.W."/>
            <person name="Bailey B.A."/>
            <person name="Cohen S.P."/>
        </authorList>
    </citation>
    <scope>NUCLEOTIDE SEQUENCE [LARGE SCALE GENOMIC DNA]</scope>
    <source>
        <strain evidence="7 8">MS-2</strain>
    </source>
</reference>
<evidence type="ECO:0000256" key="3">
    <source>
        <dbReference type="ARBA" id="ARBA00023125"/>
    </source>
</evidence>
<sequence length="421" mass="48078">MKADNARALVNSILSTSKLFVIPEDPESVRQILVDLANYARSLDRQLSLSKGTFGEHDTSSMAATTAPPSSSATPEVERRQEVEDSIEQLTSELKGVSLSYEKRHTGKSSYYMLVQSAVDARRGTSGDREFIVAIFKNHQRTQFWKPLPWQQTLRIQVPPFVFPEDDVFHDLINLYFTRHHPFLPLLHRPTFERLVMEGLHLGNRSFGATVLAVCAIASRQSNDPRVFCEGTTSEHSLGWRYFRQIPLIRDSITEPPTLYDIQLCSLVAYFLQTVSTPDAAWTVVGVGIRMAQQMGLHRQGLNSEKTVEDELWRRAFWSLVSMDLFMSASWGRPRATTPDEYYAFLRCLFEMLMFSCSFDCELPMECDDEYWENPDPTQAFVQPEGKPSISSFFVTYLKLLEIMGFAQRTLVKCYSPHGSF</sequence>
<name>A0ABR3A7V6_9AGAR</name>
<evidence type="ECO:0000256" key="2">
    <source>
        <dbReference type="ARBA" id="ARBA00022723"/>
    </source>
</evidence>
<dbReference type="InterPro" id="IPR050987">
    <property type="entry name" value="AtrR-like"/>
</dbReference>
<feature type="region of interest" description="Disordered" evidence="5">
    <location>
        <begin position="54"/>
        <end position="77"/>
    </location>
</feature>
<dbReference type="Proteomes" id="UP001437256">
    <property type="component" value="Unassembled WGS sequence"/>
</dbReference>
<dbReference type="Pfam" id="PF04082">
    <property type="entry name" value="Fungal_trans"/>
    <property type="match status" value="1"/>
</dbReference>
<feature type="domain" description="Xylanolytic transcriptional activator regulatory" evidence="6">
    <location>
        <begin position="281"/>
        <end position="353"/>
    </location>
</feature>
<dbReference type="InterPro" id="IPR007219">
    <property type="entry name" value="XnlR_reg_dom"/>
</dbReference>
<feature type="compositionally biased region" description="Low complexity" evidence="5">
    <location>
        <begin position="60"/>
        <end position="75"/>
    </location>
</feature>
<dbReference type="CDD" id="cd12148">
    <property type="entry name" value="fungal_TF_MHR"/>
    <property type="match status" value="1"/>
</dbReference>
<evidence type="ECO:0000256" key="4">
    <source>
        <dbReference type="ARBA" id="ARBA00023242"/>
    </source>
</evidence>
<evidence type="ECO:0000313" key="8">
    <source>
        <dbReference type="Proteomes" id="UP001437256"/>
    </source>
</evidence>
<dbReference type="PANTHER" id="PTHR46910">
    <property type="entry name" value="TRANSCRIPTION FACTOR PDR1"/>
    <property type="match status" value="1"/>
</dbReference>
<keyword evidence="8" id="KW-1185">Reference proteome</keyword>
<dbReference type="SMART" id="SM00906">
    <property type="entry name" value="Fungal_trans"/>
    <property type="match status" value="1"/>
</dbReference>
<protein>
    <submittedName>
        <fullName evidence="7">Gypsy retrotransposon integrase-like protein 1</fullName>
    </submittedName>
</protein>